<keyword evidence="2" id="KW-0732">Signal</keyword>
<feature type="repeat" description="RCC1" evidence="1">
    <location>
        <begin position="165"/>
        <end position="225"/>
    </location>
</feature>
<dbReference type="PROSITE" id="PS50012">
    <property type="entry name" value="RCC1_3"/>
    <property type="match status" value="1"/>
</dbReference>
<protein>
    <submittedName>
        <fullName evidence="3">Regulator of chromosome condensation (RCC1) family protein</fullName>
    </submittedName>
</protein>
<dbReference type="AlphaFoldDB" id="A0A5K3F6X7"/>
<evidence type="ECO:0000256" key="2">
    <source>
        <dbReference type="SAM" id="SignalP"/>
    </source>
</evidence>
<feature type="signal peptide" evidence="2">
    <location>
        <begin position="1"/>
        <end position="21"/>
    </location>
</feature>
<evidence type="ECO:0000256" key="1">
    <source>
        <dbReference type="PROSITE-ProRule" id="PRU00235"/>
    </source>
</evidence>
<dbReference type="SUPFAM" id="SSF50985">
    <property type="entry name" value="RCC1/BLIP-II"/>
    <property type="match status" value="1"/>
</dbReference>
<evidence type="ECO:0000313" key="3">
    <source>
        <dbReference type="WBParaSite" id="MCU_005438-RA"/>
    </source>
</evidence>
<reference evidence="3" key="1">
    <citation type="submission" date="2019-11" db="UniProtKB">
        <authorList>
            <consortium name="WormBaseParasite"/>
        </authorList>
    </citation>
    <scope>IDENTIFICATION</scope>
</reference>
<dbReference type="InterPro" id="IPR009091">
    <property type="entry name" value="RCC1/BLIP-II"/>
</dbReference>
<accession>A0A5K3F6X7</accession>
<feature type="chain" id="PRO_5024402775" evidence="2">
    <location>
        <begin position="22"/>
        <end position="252"/>
    </location>
</feature>
<organism evidence="3">
    <name type="scientific">Mesocestoides corti</name>
    <name type="common">Flatworm</name>
    <dbReference type="NCBI Taxonomy" id="53468"/>
    <lineage>
        <taxon>Eukaryota</taxon>
        <taxon>Metazoa</taxon>
        <taxon>Spiralia</taxon>
        <taxon>Lophotrochozoa</taxon>
        <taxon>Platyhelminthes</taxon>
        <taxon>Cestoda</taxon>
        <taxon>Eucestoda</taxon>
        <taxon>Cyclophyllidea</taxon>
        <taxon>Mesocestoididae</taxon>
        <taxon>Mesocestoides</taxon>
    </lineage>
</organism>
<dbReference type="InterPro" id="IPR000408">
    <property type="entry name" value="Reg_chr_condens"/>
</dbReference>
<proteinExistence type="predicted"/>
<name>A0A5K3F6X7_MESCO</name>
<sequence>MTHRHLSLVAVHLCSIVTHWASPTRINGRVWPLLSERSEALWGRASRPMHSATPSEQADVWSARHTSCQRVIERRTPTDTTISTTQCATPISGWPADASKGFSVSIGSIVRRDIGIGYACGDRLGVPLNGCAYHLVPVKNFDKTRIVKVSVHPCGQHCLALDADGVIYSWGTQTHSRLGNSWFYHSRVGPRIVALKPATDSTPRKSFRVVDICAGYASSAAITASVYATLIFKPSLKGYTESGRRVVSSGRL</sequence>
<dbReference type="Gene3D" id="2.130.10.30">
    <property type="entry name" value="Regulator of chromosome condensation 1/beta-lactamase-inhibitor protein II"/>
    <property type="match status" value="1"/>
</dbReference>
<dbReference type="WBParaSite" id="MCU_005438-RA">
    <property type="protein sequence ID" value="MCU_005438-RA"/>
    <property type="gene ID" value="MCU_005438"/>
</dbReference>